<sequence>MNVDCLLEGLLNSFGILIGVGVVVVKKAFFISDELEFETNKRISVMSILELDLYLHLNCKFRYFKERIPTILTAYGQASSFQSFEGSQEANARNLCISYESICLSQFLEEILDMEETKLKMVSFGLKIYF</sequence>
<keyword evidence="3" id="KW-1185">Reference proteome</keyword>
<evidence type="ECO:0000313" key="3">
    <source>
        <dbReference type="Proteomes" id="UP000078200"/>
    </source>
</evidence>
<proteinExistence type="predicted"/>
<keyword evidence="1" id="KW-0812">Transmembrane</keyword>
<keyword evidence="1" id="KW-0472">Membrane</keyword>
<dbReference type="Proteomes" id="UP000078200">
    <property type="component" value="Unassembled WGS sequence"/>
</dbReference>
<name>A0A1A9UF28_GLOAU</name>
<reference evidence="2" key="1">
    <citation type="submission" date="2020-05" db="UniProtKB">
        <authorList>
            <consortium name="EnsemblMetazoa"/>
        </authorList>
    </citation>
    <scope>IDENTIFICATION</scope>
    <source>
        <strain evidence="2">TTRI</strain>
    </source>
</reference>
<keyword evidence="1" id="KW-1133">Transmembrane helix</keyword>
<evidence type="ECO:0000256" key="1">
    <source>
        <dbReference type="SAM" id="Phobius"/>
    </source>
</evidence>
<dbReference type="EnsemblMetazoa" id="GAUT002798-RA">
    <property type="protein sequence ID" value="GAUT002798-PA"/>
    <property type="gene ID" value="GAUT002798"/>
</dbReference>
<protein>
    <submittedName>
        <fullName evidence="2">Uncharacterized protein</fullName>
    </submittedName>
</protein>
<accession>A0A1A9UF28</accession>
<evidence type="ECO:0000313" key="2">
    <source>
        <dbReference type="EnsemblMetazoa" id="GAUT002798-PA"/>
    </source>
</evidence>
<organism evidence="2 3">
    <name type="scientific">Glossina austeni</name>
    <name type="common">Savannah tsetse fly</name>
    <dbReference type="NCBI Taxonomy" id="7395"/>
    <lineage>
        <taxon>Eukaryota</taxon>
        <taxon>Metazoa</taxon>
        <taxon>Ecdysozoa</taxon>
        <taxon>Arthropoda</taxon>
        <taxon>Hexapoda</taxon>
        <taxon>Insecta</taxon>
        <taxon>Pterygota</taxon>
        <taxon>Neoptera</taxon>
        <taxon>Endopterygota</taxon>
        <taxon>Diptera</taxon>
        <taxon>Brachycera</taxon>
        <taxon>Muscomorpha</taxon>
        <taxon>Hippoboscoidea</taxon>
        <taxon>Glossinidae</taxon>
        <taxon>Glossina</taxon>
    </lineage>
</organism>
<feature type="transmembrane region" description="Helical" evidence="1">
    <location>
        <begin position="6"/>
        <end position="25"/>
    </location>
</feature>
<dbReference type="AlphaFoldDB" id="A0A1A9UF28"/>
<dbReference type="VEuPathDB" id="VectorBase:GAUT002798"/>